<name>A0A6V8R016_TRIAP</name>
<protein>
    <submittedName>
        <fullName evidence="2">Uncharacterized protein</fullName>
    </submittedName>
</protein>
<feature type="chain" id="PRO_5028383984" evidence="1">
    <location>
        <begin position="22"/>
        <end position="139"/>
    </location>
</feature>
<accession>A0A6V8R016</accession>
<evidence type="ECO:0000256" key="1">
    <source>
        <dbReference type="SAM" id="SignalP"/>
    </source>
</evidence>
<organism evidence="2 3">
    <name type="scientific">Trichoderma asperellum</name>
    <name type="common">Filamentous fungus</name>
    <dbReference type="NCBI Taxonomy" id="101201"/>
    <lineage>
        <taxon>Eukaryota</taxon>
        <taxon>Fungi</taxon>
        <taxon>Dikarya</taxon>
        <taxon>Ascomycota</taxon>
        <taxon>Pezizomycotina</taxon>
        <taxon>Sordariomycetes</taxon>
        <taxon>Hypocreomycetidae</taxon>
        <taxon>Hypocreales</taxon>
        <taxon>Hypocreaceae</taxon>
        <taxon>Trichoderma</taxon>
    </lineage>
</organism>
<reference evidence="2 3" key="1">
    <citation type="submission" date="2020-07" db="EMBL/GenBank/DDBJ databases">
        <title>Trichoderma asperellum IC-1 whole genome shotgun sequence.</title>
        <authorList>
            <person name="Kanamasa S."/>
            <person name="Takahashi H."/>
        </authorList>
    </citation>
    <scope>NUCLEOTIDE SEQUENCE [LARGE SCALE GENOMIC DNA]</scope>
    <source>
        <strain evidence="2 3">IC-1</strain>
    </source>
</reference>
<dbReference type="Proteomes" id="UP000517252">
    <property type="component" value="Unassembled WGS sequence"/>
</dbReference>
<evidence type="ECO:0000313" key="2">
    <source>
        <dbReference type="EMBL" id="GFP55953.1"/>
    </source>
</evidence>
<proteinExistence type="predicted"/>
<dbReference type="AlphaFoldDB" id="A0A6V8R016"/>
<sequence length="139" mass="15827">MIPWFFFSVSVMLGLTGRASANGDDFAYDLSSDLGPILALFVERVVMQFMSQGSADICQFICLIPKKYDVTTLARKRFNIQFKALEDVEDDAKKTIERGNSEEAGKLEQDIQATEVSNKVLKKFDLLSKESEYQEQFKY</sequence>
<comment type="caution">
    <text evidence="2">The sequence shown here is derived from an EMBL/GenBank/DDBJ whole genome shotgun (WGS) entry which is preliminary data.</text>
</comment>
<gene>
    <name evidence="2" type="ORF">TASIC1_0006012300</name>
</gene>
<feature type="signal peptide" evidence="1">
    <location>
        <begin position="1"/>
        <end position="21"/>
    </location>
</feature>
<keyword evidence="1" id="KW-0732">Signal</keyword>
<evidence type="ECO:0000313" key="3">
    <source>
        <dbReference type="Proteomes" id="UP000517252"/>
    </source>
</evidence>
<dbReference type="OrthoDB" id="194358at2759"/>
<dbReference type="EMBL" id="BLZH01000006">
    <property type="protein sequence ID" value="GFP55953.1"/>
    <property type="molecule type" value="Genomic_DNA"/>
</dbReference>